<keyword evidence="1" id="KW-0472">Membrane</keyword>
<keyword evidence="1" id="KW-1133">Transmembrane helix</keyword>
<proteinExistence type="predicted"/>
<sequence>MKVKNIVLVSACVVILFSVFYYFSFREKAINIELNLSNVLFLHKKQRSDNMGILFGTYIDSYGVLK</sequence>
<feature type="transmembrane region" description="Helical" evidence="1">
    <location>
        <begin position="6"/>
        <end position="23"/>
    </location>
</feature>
<protein>
    <submittedName>
        <fullName evidence="2">Uncharacterized protein</fullName>
    </submittedName>
</protein>
<evidence type="ECO:0000256" key="1">
    <source>
        <dbReference type="SAM" id="Phobius"/>
    </source>
</evidence>
<comment type="caution">
    <text evidence="2">The sequence shown here is derived from an EMBL/GenBank/DDBJ whole genome shotgun (WGS) entry which is preliminary data.</text>
</comment>
<reference evidence="2 3" key="1">
    <citation type="journal article" date="2013" name="Genome Announc.">
        <title>Draft Genome Sequence of the Cellulolytic Bacterium Clostridium papyrosolvens C7 (ATCC 700395).</title>
        <authorList>
            <person name="Zepeda V."/>
            <person name="Dassa B."/>
            <person name="Borovok I."/>
            <person name="Lamed R."/>
            <person name="Bayer E.A."/>
            <person name="Cate J.H."/>
        </authorList>
    </citation>
    <scope>NUCLEOTIDE SEQUENCE [LARGE SCALE GENOMIC DNA]</scope>
    <source>
        <strain evidence="2 3">C7</strain>
    </source>
</reference>
<keyword evidence="1" id="KW-0812">Transmembrane</keyword>
<gene>
    <name evidence="2" type="ORF">L323_11875</name>
</gene>
<dbReference type="EMBL" id="ATAY01000039">
    <property type="protein sequence ID" value="EPR11496.1"/>
    <property type="molecule type" value="Genomic_DNA"/>
</dbReference>
<evidence type="ECO:0000313" key="3">
    <source>
        <dbReference type="Proteomes" id="UP000016860"/>
    </source>
</evidence>
<accession>U4R0E7</accession>
<organism evidence="2 3">
    <name type="scientific">Ruminiclostridium papyrosolvens C7</name>
    <dbReference type="NCBI Taxonomy" id="1330534"/>
    <lineage>
        <taxon>Bacteria</taxon>
        <taxon>Bacillati</taxon>
        <taxon>Bacillota</taxon>
        <taxon>Clostridia</taxon>
        <taxon>Eubacteriales</taxon>
        <taxon>Oscillospiraceae</taxon>
        <taxon>Ruminiclostridium</taxon>
    </lineage>
</organism>
<dbReference type="Proteomes" id="UP000016860">
    <property type="component" value="Unassembled WGS sequence"/>
</dbReference>
<dbReference type="AlphaFoldDB" id="U4R0E7"/>
<evidence type="ECO:0000313" key="2">
    <source>
        <dbReference type="EMBL" id="EPR11496.1"/>
    </source>
</evidence>
<name>U4R0E7_9FIRM</name>
<dbReference type="PATRIC" id="fig|1330534.3.peg.2371"/>